<sequence>MLSWDALIGVWTASWCGLVLVLSLAHILRVGRRLACVVAGQSHLDQHRLFLLMFFFFNYGLILLL</sequence>
<feature type="transmembrane region" description="Helical" evidence="1">
    <location>
        <begin position="49"/>
        <end position="64"/>
    </location>
</feature>
<dbReference type="RefSeq" id="XP_019085074.1">
    <property type="nucleotide sequence ID" value="XM_019229529.1"/>
</dbReference>
<evidence type="ECO:0000256" key="1">
    <source>
        <dbReference type="SAM" id="Phobius"/>
    </source>
</evidence>
<evidence type="ECO:0000313" key="2">
    <source>
        <dbReference type="Proteomes" id="UP000694864"/>
    </source>
</evidence>
<dbReference type="Proteomes" id="UP000694864">
    <property type="component" value="Chromosome 2"/>
</dbReference>
<dbReference type="GeneID" id="109126266"/>
<protein>
    <submittedName>
        <fullName evidence="3">LOW QUALITY PROTEIN: uncharacterized protein LOC109126266</fullName>
    </submittedName>
</protein>
<organism evidence="2 3">
    <name type="scientific">Camelina sativa</name>
    <name type="common">False flax</name>
    <name type="synonym">Myagrum sativum</name>
    <dbReference type="NCBI Taxonomy" id="90675"/>
    <lineage>
        <taxon>Eukaryota</taxon>
        <taxon>Viridiplantae</taxon>
        <taxon>Streptophyta</taxon>
        <taxon>Embryophyta</taxon>
        <taxon>Tracheophyta</taxon>
        <taxon>Spermatophyta</taxon>
        <taxon>Magnoliopsida</taxon>
        <taxon>eudicotyledons</taxon>
        <taxon>Gunneridae</taxon>
        <taxon>Pentapetalae</taxon>
        <taxon>rosids</taxon>
        <taxon>malvids</taxon>
        <taxon>Brassicales</taxon>
        <taxon>Brassicaceae</taxon>
        <taxon>Camelineae</taxon>
        <taxon>Camelina</taxon>
    </lineage>
</organism>
<feature type="transmembrane region" description="Helical" evidence="1">
    <location>
        <begin position="6"/>
        <end position="28"/>
    </location>
</feature>
<name>A0ABM1QE86_CAMSA</name>
<reference evidence="2" key="1">
    <citation type="journal article" date="2014" name="Nat. Commun.">
        <title>The emerging biofuel crop Camelina sativa retains a highly undifferentiated hexaploid genome structure.</title>
        <authorList>
            <person name="Kagale S."/>
            <person name="Koh C."/>
            <person name="Nixon J."/>
            <person name="Bollina V."/>
            <person name="Clarke W.E."/>
            <person name="Tuteja R."/>
            <person name="Spillane C."/>
            <person name="Robinson S.J."/>
            <person name="Links M.G."/>
            <person name="Clarke C."/>
            <person name="Higgins E.E."/>
            <person name="Huebert T."/>
            <person name="Sharpe A.G."/>
            <person name="Parkin I.A."/>
        </authorList>
    </citation>
    <scope>NUCLEOTIDE SEQUENCE [LARGE SCALE GENOMIC DNA]</scope>
    <source>
        <strain evidence="2">cv. DH55</strain>
    </source>
</reference>
<accession>A0ABM1QE86</accession>
<keyword evidence="2" id="KW-1185">Reference proteome</keyword>
<evidence type="ECO:0000313" key="3">
    <source>
        <dbReference type="RefSeq" id="XP_019085074.1"/>
    </source>
</evidence>
<keyword evidence="1" id="KW-0812">Transmembrane</keyword>
<proteinExistence type="predicted"/>
<keyword evidence="1" id="KW-0472">Membrane</keyword>
<reference evidence="3" key="2">
    <citation type="submission" date="2025-08" db="UniProtKB">
        <authorList>
            <consortium name="RefSeq"/>
        </authorList>
    </citation>
    <scope>IDENTIFICATION</scope>
    <source>
        <tissue evidence="3">Leaf</tissue>
    </source>
</reference>
<gene>
    <name evidence="3" type="primary">LOC109126266</name>
</gene>
<keyword evidence="1" id="KW-1133">Transmembrane helix</keyword>